<reference evidence="6" key="1">
    <citation type="submission" date="2021-04" db="EMBL/GenBank/DDBJ databases">
        <title>Pseudaminobacter soli sp. nov., isolated from paddy soil contaminated by heavy metals.</title>
        <authorList>
            <person name="Zhang K."/>
        </authorList>
    </citation>
    <scope>NUCLEOTIDE SEQUENCE</scope>
    <source>
        <strain evidence="6">19-2017</strain>
    </source>
</reference>
<evidence type="ECO:0000256" key="2">
    <source>
        <dbReference type="ARBA" id="ARBA00005695"/>
    </source>
</evidence>
<sequence>MTVSTKLTILAGLMAISMASASAETLRVGLQDDPDTLDPATGGTYTGRIVFAALCDKLVDINEKLEIVPQLATEWSWNDSNTELTLKLREGVTFHDGTPFDAAAVKANIERMQTLKESKRRSELSPIKQVEVVDPTTVVLKLETPFAPLLSVLTDRAGMMVSPSAGSSTDEFSANPVCSGPYQFESRSARDKISIKKYPGYWNAGEIGYDAIEYQIIPDSTVRLSRIQASDLQVAERIAPTDLEAIRSNANLALHTSAGLAVSHLFINVRPDSKGVLANKPELRKALELSLDRNAINKVAFNGEFTADNQMIPPSSVYHSAKHPMPERDVDAAKKLIEESGVSNPTVEITYENSLTDGRVAQIIQSMAQEAGFTVNLLPLETSSAIERYLAGNFELYIGNWSGRADPDPTLYTFFGTGGSQNLNGYSSPKLDEVLIAARKELNADPRKVLYEQAADIYLNDRPTIPLYHPTWFYGARASVKGISIYPDGILRVTGVKPASN</sequence>
<dbReference type="GO" id="GO:0043190">
    <property type="term" value="C:ATP-binding cassette (ABC) transporter complex"/>
    <property type="evidence" value="ECO:0007669"/>
    <property type="project" value="InterPro"/>
</dbReference>
<dbReference type="AlphaFoldDB" id="A0A942E680"/>
<comment type="caution">
    <text evidence="6">The sequence shown here is derived from an EMBL/GenBank/DDBJ whole genome shotgun (WGS) entry which is preliminary data.</text>
</comment>
<accession>A0A942E680</accession>
<dbReference type="RefSeq" id="WP_188257252.1">
    <property type="nucleotide sequence ID" value="NZ_JABVCF010000015.1"/>
</dbReference>
<dbReference type="CDD" id="cd08511">
    <property type="entry name" value="PBP2_NikA_DppA_OppA_like_5"/>
    <property type="match status" value="1"/>
</dbReference>
<dbReference type="InterPro" id="IPR039424">
    <property type="entry name" value="SBP_5"/>
</dbReference>
<dbReference type="PANTHER" id="PTHR30290:SF38">
    <property type="entry name" value="D,D-DIPEPTIDE-BINDING PERIPLASMIC PROTEIN DDPA-RELATED"/>
    <property type="match status" value="1"/>
</dbReference>
<evidence type="ECO:0000259" key="5">
    <source>
        <dbReference type="Pfam" id="PF00496"/>
    </source>
</evidence>
<dbReference type="Gene3D" id="3.90.76.10">
    <property type="entry name" value="Dipeptide-binding Protein, Domain 1"/>
    <property type="match status" value="1"/>
</dbReference>
<name>A0A942E680_9HYPH</name>
<evidence type="ECO:0000256" key="1">
    <source>
        <dbReference type="ARBA" id="ARBA00004418"/>
    </source>
</evidence>
<dbReference type="GO" id="GO:1904680">
    <property type="term" value="F:peptide transmembrane transporter activity"/>
    <property type="evidence" value="ECO:0007669"/>
    <property type="project" value="TreeGrafter"/>
</dbReference>
<protein>
    <submittedName>
        <fullName evidence="6">ABC transporter substrate-binding protein</fullName>
    </submittedName>
</protein>
<dbReference type="SUPFAM" id="SSF53850">
    <property type="entry name" value="Periplasmic binding protein-like II"/>
    <property type="match status" value="1"/>
</dbReference>
<dbReference type="PANTHER" id="PTHR30290">
    <property type="entry name" value="PERIPLASMIC BINDING COMPONENT OF ABC TRANSPORTER"/>
    <property type="match status" value="1"/>
</dbReference>
<evidence type="ECO:0000313" key="6">
    <source>
        <dbReference type="EMBL" id="MBS3651701.1"/>
    </source>
</evidence>
<dbReference type="InterPro" id="IPR030678">
    <property type="entry name" value="Peptide/Ni-bd"/>
</dbReference>
<dbReference type="Gene3D" id="3.40.190.10">
    <property type="entry name" value="Periplasmic binding protein-like II"/>
    <property type="match status" value="1"/>
</dbReference>
<dbReference type="EMBL" id="JAGWCR010000015">
    <property type="protein sequence ID" value="MBS3651701.1"/>
    <property type="molecule type" value="Genomic_DNA"/>
</dbReference>
<dbReference type="Pfam" id="PF00496">
    <property type="entry name" value="SBP_bac_5"/>
    <property type="match status" value="1"/>
</dbReference>
<feature type="signal peptide" evidence="4">
    <location>
        <begin position="1"/>
        <end position="23"/>
    </location>
</feature>
<dbReference type="Proteomes" id="UP000680348">
    <property type="component" value="Unassembled WGS sequence"/>
</dbReference>
<comment type="similarity">
    <text evidence="2">Belongs to the bacterial solute-binding protein 5 family.</text>
</comment>
<proteinExistence type="inferred from homology"/>
<evidence type="ECO:0000256" key="3">
    <source>
        <dbReference type="ARBA" id="ARBA00022729"/>
    </source>
</evidence>
<keyword evidence="3 4" id="KW-0732">Signal</keyword>
<keyword evidence="7" id="KW-1185">Reference proteome</keyword>
<organism evidence="6 7">
    <name type="scientific">Pseudaminobacter soli</name>
    <name type="common">ex Zhang et al. 2022</name>
    <dbReference type="NCBI Taxonomy" id="2831468"/>
    <lineage>
        <taxon>Bacteria</taxon>
        <taxon>Pseudomonadati</taxon>
        <taxon>Pseudomonadota</taxon>
        <taxon>Alphaproteobacteria</taxon>
        <taxon>Hyphomicrobiales</taxon>
        <taxon>Phyllobacteriaceae</taxon>
        <taxon>Pseudaminobacter</taxon>
    </lineage>
</organism>
<dbReference type="PIRSF" id="PIRSF002741">
    <property type="entry name" value="MppA"/>
    <property type="match status" value="1"/>
</dbReference>
<evidence type="ECO:0000256" key="4">
    <source>
        <dbReference type="SAM" id="SignalP"/>
    </source>
</evidence>
<feature type="chain" id="PRO_5037191435" evidence="4">
    <location>
        <begin position="24"/>
        <end position="501"/>
    </location>
</feature>
<dbReference type="InterPro" id="IPR000914">
    <property type="entry name" value="SBP_5_dom"/>
</dbReference>
<dbReference type="Gene3D" id="3.10.105.10">
    <property type="entry name" value="Dipeptide-binding Protein, Domain 3"/>
    <property type="match status" value="1"/>
</dbReference>
<gene>
    <name evidence="6" type="ORF">KEU06_24075</name>
</gene>
<dbReference type="GO" id="GO:0030288">
    <property type="term" value="C:outer membrane-bounded periplasmic space"/>
    <property type="evidence" value="ECO:0007669"/>
    <property type="project" value="UniProtKB-ARBA"/>
</dbReference>
<evidence type="ECO:0000313" key="7">
    <source>
        <dbReference type="Proteomes" id="UP000680348"/>
    </source>
</evidence>
<comment type="subcellular location">
    <subcellularLocation>
        <location evidence="1">Periplasm</location>
    </subcellularLocation>
</comment>
<dbReference type="GO" id="GO:0015833">
    <property type="term" value="P:peptide transport"/>
    <property type="evidence" value="ECO:0007669"/>
    <property type="project" value="TreeGrafter"/>
</dbReference>
<feature type="domain" description="Solute-binding protein family 5" evidence="5">
    <location>
        <begin position="66"/>
        <end position="421"/>
    </location>
</feature>